<dbReference type="AlphaFoldDB" id="A0AAV5G1L6"/>
<name>A0AAV5G1L6_CORAM</name>
<reference evidence="1" key="1">
    <citation type="submission" date="2021-12" db="EMBL/GenBank/DDBJ databases">
        <title>Draft genome sequence of Corynebacterium ammoniagenes strain T-723.</title>
        <authorList>
            <person name="Matsuzawa M."/>
            <person name="Hiratani M."/>
            <person name="Abe I."/>
            <person name="Tsuji Y."/>
            <person name="Nakamura J."/>
        </authorList>
    </citation>
    <scope>NUCLEOTIDE SEQUENCE</scope>
    <source>
        <strain evidence="1">T-723</strain>
    </source>
</reference>
<dbReference type="Proteomes" id="UP001054925">
    <property type="component" value="Unassembled WGS sequence"/>
</dbReference>
<proteinExistence type="predicted"/>
<evidence type="ECO:0000313" key="2">
    <source>
        <dbReference type="Proteomes" id="UP001054925"/>
    </source>
</evidence>
<organism evidence="1 2">
    <name type="scientific">Corynebacterium ammoniagenes</name>
    <name type="common">Brevibacterium ammoniagenes</name>
    <dbReference type="NCBI Taxonomy" id="1697"/>
    <lineage>
        <taxon>Bacteria</taxon>
        <taxon>Bacillati</taxon>
        <taxon>Actinomycetota</taxon>
        <taxon>Actinomycetes</taxon>
        <taxon>Mycobacteriales</taxon>
        <taxon>Corynebacteriaceae</taxon>
        <taxon>Corynebacterium</taxon>
    </lineage>
</organism>
<protein>
    <recommendedName>
        <fullName evidence="3">Transposase</fullName>
    </recommendedName>
</protein>
<sequence length="78" mass="8797">MLSRGTARHMYGAVRDELSQVSFRLGRWKIWKMSKKFDQEAKDRVVGLVEERLLAENLSMQAACQAVASRPGVSSRTA</sequence>
<evidence type="ECO:0008006" key="3">
    <source>
        <dbReference type="Google" id="ProtNLM"/>
    </source>
</evidence>
<dbReference type="EMBL" id="BQKK01000001">
    <property type="protein sequence ID" value="GJN42014.1"/>
    <property type="molecule type" value="Genomic_DNA"/>
</dbReference>
<dbReference type="InterPro" id="IPR036388">
    <property type="entry name" value="WH-like_DNA-bd_sf"/>
</dbReference>
<evidence type="ECO:0000313" key="1">
    <source>
        <dbReference type="EMBL" id="GJN42014.1"/>
    </source>
</evidence>
<comment type="caution">
    <text evidence="1">The sequence shown here is derived from an EMBL/GenBank/DDBJ whole genome shotgun (WGS) entry which is preliminary data.</text>
</comment>
<accession>A0AAV5G1L6</accession>
<gene>
    <name evidence="1" type="ORF">CAT723_04930</name>
</gene>
<dbReference type="Gene3D" id="1.10.10.10">
    <property type="entry name" value="Winged helix-like DNA-binding domain superfamily/Winged helix DNA-binding domain"/>
    <property type="match status" value="1"/>
</dbReference>